<evidence type="ECO:0000256" key="1">
    <source>
        <dbReference type="SAM" id="MobiDB-lite"/>
    </source>
</evidence>
<name>A0A1X2EZY8_9MYCO</name>
<evidence type="ECO:0000313" key="4">
    <source>
        <dbReference type="Proteomes" id="UP000193964"/>
    </source>
</evidence>
<dbReference type="RefSeq" id="WP_085146748.1">
    <property type="nucleotide sequence ID" value="NZ_JACKUA010000032.1"/>
</dbReference>
<protein>
    <submittedName>
        <fullName evidence="3">Uncharacterized protein</fullName>
    </submittedName>
</protein>
<evidence type="ECO:0000313" key="3">
    <source>
        <dbReference type="EMBL" id="ORX11762.1"/>
    </source>
</evidence>
<proteinExistence type="predicted"/>
<dbReference type="Proteomes" id="UP000193964">
    <property type="component" value="Unassembled WGS sequence"/>
</dbReference>
<feature type="chain" id="PRO_5038477719" evidence="2">
    <location>
        <begin position="25"/>
        <end position="356"/>
    </location>
</feature>
<feature type="compositionally biased region" description="Basic and acidic residues" evidence="1">
    <location>
        <begin position="66"/>
        <end position="86"/>
    </location>
</feature>
<feature type="region of interest" description="Disordered" evidence="1">
    <location>
        <begin position="25"/>
        <end position="185"/>
    </location>
</feature>
<feature type="compositionally biased region" description="Low complexity" evidence="1">
    <location>
        <begin position="25"/>
        <end position="65"/>
    </location>
</feature>
<feature type="compositionally biased region" description="Low complexity" evidence="1">
    <location>
        <begin position="106"/>
        <end position="136"/>
    </location>
</feature>
<evidence type="ECO:0000256" key="2">
    <source>
        <dbReference type="SAM" id="SignalP"/>
    </source>
</evidence>
<dbReference type="OrthoDB" id="4724753at2"/>
<organism evidence="3 4">
    <name type="scientific">Mycolicibacterium wolinskyi</name>
    <dbReference type="NCBI Taxonomy" id="59750"/>
    <lineage>
        <taxon>Bacteria</taxon>
        <taxon>Bacillati</taxon>
        <taxon>Actinomycetota</taxon>
        <taxon>Actinomycetes</taxon>
        <taxon>Mycobacteriales</taxon>
        <taxon>Mycobacteriaceae</taxon>
        <taxon>Mycolicibacterium</taxon>
    </lineage>
</organism>
<feature type="compositionally biased region" description="Basic and acidic residues" evidence="1">
    <location>
        <begin position="93"/>
        <end position="103"/>
    </location>
</feature>
<feature type="region of interest" description="Disordered" evidence="1">
    <location>
        <begin position="193"/>
        <end position="212"/>
    </location>
</feature>
<reference evidence="3 4" key="1">
    <citation type="submission" date="2016-01" db="EMBL/GenBank/DDBJ databases">
        <title>The new phylogeny of the genus Mycobacterium.</title>
        <authorList>
            <person name="Tarcisio F."/>
            <person name="Conor M."/>
            <person name="Antonella G."/>
            <person name="Elisabetta G."/>
            <person name="Giulia F.S."/>
            <person name="Sara T."/>
            <person name="Anna F."/>
            <person name="Clotilde B."/>
            <person name="Roberto B."/>
            <person name="Veronica D.S."/>
            <person name="Fabio R."/>
            <person name="Monica P."/>
            <person name="Olivier J."/>
            <person name="Enrico T."/>
            <person name="Nicola S."/>
        </authorList>
    </citation>
    <scope>NUCLEOTIDE SEQUENCE [LARGE SCALE GENOMIC DNA]</scope>
    <source>
        <strain evidence="3 4">ATCC 700010</strain>
    </source>
</reference>
<sequence length="356" mass="37061">MTSTKYIGYVGGVAVAVGVGAAIAAAGQGTAHAESTDSGSKDTTSSSSSKPNTGPKKPAANAGAKTDSKSDSESDSKSDSKPDRPKPLSKLNDNLEKAGEKLNEQVTKTVSTVSKTISDSLAKPATKPATKPAAKPSAEEFEAEQVAKLKNLFTPKQAAAPKPDTSVETEPVAEPTSSTVVSSPKVAAAVETQADTAADTPWSPNPFRPDDPEPTDIPDEIMELRNALMNLTPEALDAFDPFIREATEQIYRGSQIVPWVNAVIPISKILPALAPGLGSGPEGDRARQLIINELIKTTPIGSFAYYGYDIAADLLNLEDPAAVLKDQAVATVWDILDPFELAHVKGESGIGNAAGS</sequence>
<comment type="caution">
    <text evidence="3">The sequence shown here is derived from an EMBL/GenBank/DDBJ whole genome shotgun (WGS) entry which is preliminary data.</text>
</comment>
<dbReference type="EMBL" id="LQQA01000030">
    <property type="protein sequence ID" value="ORX11762.1"/>
    <property type="molecule type" value="Genomic_DNA"/>
</dbReference>
<dbReference type="AlphaFoldDB" id="A0A1X2EZY8"/>
<feature type="signal peptide" evidence="2">
    <location>
        <begin position="1"/>
        <end position="24"/>
    </location>
</feature>
<keyword evidence="2" id="KW-0732">Signal</keyword>
<gene>
    <name evidence="3" type="ORF">AWC31_34435</name>
</gene>
<feature type="compositionally biased region" description="Low complexity" evidence="1">
    <location>
        <begin position="172"/>
        <end position="185"/>
    </location>
</feature>
<accession>A0A1X2EZY8</accession>